<dbReference type="PANTHER" id="PTHR24020">
    <property type="entry name" value="COLLAGEN ALPHA"/>
    <property type="match status" value="1"/>
</dbReference>
<dbReference type="HOGENOM" id="CLU_303336_0_0_1"/>
<feature type="domain" description="VWFA" evidence="1">
    <location>
        <begin position="514"/>
        <end position="690"/>
    </location>
</feature>
<gene>
    <name evidence="3" type="ORF">NEMVEDRAFT_v1g207295</name>
</gene>
<dbReference type="CDD" id="cd01450">
    <property type="entry name" value="vWFA_subfamily_ECM"/>
    <property type="match status" value="4"/>
</dbReference>
<dbReference type="SMART" id="SM00327">
    <property type="entry name" value="VWA"/>
    <property type="match status" value="4"/>
</dbReference>
<dbReference type="Proteomes" id="UP000001593">
    <property type="component" value="Unassembled WGS sequence"/>
</dbReference>
<reference evidence="3 4" key="1">
    <citation type="journal article" date="2007" name="Science">
        <title>Sea anemone genome reveals ancestral eumetazoan gene repertoire and genomic organization.</title>
        <authorList>
            <person name="Putnam N.H."/>
            <person name="Srivastava M."/>
            <person name="Hellsten U."/>
            <person name="Dirks B."/>
            <person name="Chapman J."/>
            <person name="Salamov A."/>
            <person name="Terry A."/>
            <person name="Shapiro H."/>
            <person name="Lindquist E."/>
            <person name="Kapitonov V.V."/>
            <person name="Jurka J."/>
            <person name="Genikhovich G."/>
            <person name="Grigoriev I.V."/>
            <person name="Lucas S.M."/>
            <person name="Steele R.E."/>
            <person name="Finnerty J.R."/>
            <person name="Technau U."/>
            <person name="Martindale M.Q."/>
            <person name="Rokhsar D.S."/>
        </authorList>
    </citation>
    <scope>NUCLEOTIDE SEQUENCE [LARGE SCALE GENOMIC DNA]</scope>
    <source>
        <strain evidence="4">CH2 X CH6</strain>
    </source>
</reference>
<feature type="domain" description="WAP" evidence="2">
    <location>
        <begin position="12"/>
        <end position="73"/>
    </location>
</feature>
<dbReference type="Pfam" id="PF00092">
    <property type="entry name" value="VWA"/>
    <property type="match status" value="4"/>
</dbReference>
<evidence type="ECO:0000259" key="1">
    <source>
        <dbReference type="PROSITE" id="PS50234"/>
    </source>
</evidence>
<dbReference type="Gene3D" id="4.10.75.10">
    <property type="entry name" value="Elafin-like"/>
    <property type="match status" value="1"/>
</dbReference>
<feature type="domain" description="VWFA" evidence="1">
    <location>
        <begin position="788"/>
        <end position="970"/>
    </location>
</feature>
<dbReference type="InterPro" id="IPR008197">
    <property type="entry name" value="WAP_dom"/>
</dbReference>
<evidence type="ECO:0000259" key="2">
    <source>
        <dbReference type="PROSITE" id="PS51390"/>
    </source>
</evidence>
<dbReference type="InParanoid" id="A7S5X4"/>
<feature type="domain" description="VWFA" evidence="1">
    <location>
        <begin position="277"/>
        <end position="457"/>
    </location>
</feature>
<keyword evidence="4" id="KW-1185">Reference proteome</keyword>
<name>A7S5X4_NEMVE</name>
<dbReference type="AlphaFoldDB" id="A7S5X4"/>
<dbReference type="PRINTS" id="PR00453">
    <property type="entry name" value="VWFADOMAIN"/>
</dbReference>
<dbReference type="Gene3D" id="3.40.50.410">
    <property type="entry name" value="von Willebrand factor, type A domain"/>
    <property type="match status" value="4"/>
</dbReference>
<dbReference type="InterPro" id="IPR036465">
    <property type="entry name" value="vWFA_dom_sf"/>
</dbReference>
<feature type="domain" description="VWFA" evidence="1">
    <location>
        <begin position="83"/>
        <end position="264"/>
    </location>
</feature>
<dbReference type="PhylomeDB" id="A7S5X4"/>
<dbReference type="eggNOG" id="KOG3544">
    <property type="taxonomic scope" value="Eukaryota"/>
</dbReference>
<dbReference type="PROSITE" id="PS50234">
    <property type="entry name" value="VWFA"/>
    <property type="match status" value="4"/>
</dbReference>
<evidence type="ECO:0000313" key="4">
    <source>
        <dbReference type="Proteomes" id="UP000001593"/>
    </source>
</evidence>
<dbReference type="InterPro" id="IPR036645">
    <property type="entry name" value="Elafin-like_sf"/>
</dbReference>
<proteinExistence type="predicted"/>
<organism evidence="3 4">
    <name type="scientific">Nematostella vectensis</name>
    <name type="common">Starlet sea anemone</name>
    <dbReference type="NCBI Taxonomy" id="45351"/>
    <lineage>
        <taxon>Eukaryota</taxon>
        <taxon>Metazoa</taxon>
        <taxon>Cnidaria</taxon>
        <taxon>Anthozoa</taxon>
        <taxon>Hexacorallia</taxon>
        <taxon>Actiniaria</taxon>
        <taxon>Edwardsiidae</taxon>
        <taxon>Nematostella</taxon>
    </lineage>
</organism>
<dbReference type="PANTHER" id="PTHR24020:SF20">
    <property type="entry name" value="PH DOMAIN-CONTAINING PROTEIN"/>
    <property type="match status" value="1"/>
</dbReference>
<dbReference type="InterPro" id="IPR002035">
    <property type="entry name" value="VWF_A"/>
</dbReference>
<protein>
    <submittedName>
        <fullName evidence="3">Uncharacterized protein</fullName>
    </submittedName>
</protein>
<dbReference type="EMBL" id="DS469585">
    <property type="protein sequence ID" value="EDO40880.1"/>
    <property type="molecule type" value="Genomic_DNA"/>
</dbReference>
<dbReference type="SUPFAM" id="SSF53300">
    <property type="entry name" value="vWA-like"/>
    <property type="match status" value="4"/>
</dbReference>
<dbReference type="GO" id="GO:0030414">
    <property type="term" value="F:peptidase inhibitor activity"/>
    <property type="evidence" value="ECO:0007669"/>
    <property type="project" value="InterPro"/>
</dbReference>
<accession>A7S5X4</accession>
<dbReference type="PROSITE" id="PS51390">
    <property type="entry name" value="WAP"/>
    <property type="match status" value="2"/>
</dbReference>
<dbReference type="OMA" id="FSMEGGT"/>
<dbReference type="GO" id="GO:0005576">
    <property type="term" value="C:extracellular region"/>
    <property type="evidence" value="ECO:0007669"/>
    <property type="project" value="InterPro"/>
</dbReference>
<dbReference type="eggNOG" id="KOG1217">
    <property type="taxonomic scope" value="Eukaryota"/>
</dbReference>
<sequence>MYFKVFKQFTFPLPTEGWQRQVCPKVTEYKSWEGCPIGTGNECTSDDDCARAGTRQAQRCCPSECGVKCTAPVAATSCPIPIDLAMVLDSSGSIGKKDWVKLLEFTKSVVDAYSVSEEATHVGVITYSTEATLDIAFDKYSGVEMNSVNLKKDIDIIPQKNNLTFMDKALELANSVLFTEARGMRPNKKQVCLFLTDGIQTFDQGPYTKPSIVSQKLKDRGIDVYTVGVGDDVDLFELLSISSGDKYTYSAKNFDELQAKVQEILQEQCTGCKNTLDLVFGIPNSQSLGSEITNVKQVMSRLAGLFDVANSKAHIGLVAYDQGAHMALPLDKAYSVGAVQQAINNLATSKKHGFDTAAAIKVAADHAFSMFGGVRQTQPKVFVLFAPRGSTSTAAEIKEAAEKLKKNGIRLMVVGIDNSADTATYSSAVTQPAKRFLMNTKDYDDLNAAVWEIADTVCKSAVTPGKCRTPDAGDTGGAQCEVDKDCGVDQLCCDDGSGKTSCKTAIKNCFVPFEMAIAMDASETVSRQDFVRMKSFVRDLMWPNANSENNIHFGLMTFAGTTKKVTEGFRKFRSEQELDELLDKIEKTQDPQRRVDKTFKFASKEFFSMEGGTRHGHERYLLVLASDATSPGSGDLNEAAKDLDLLNVKRIAVATNSDVQSTFLRAVASDDKYVYQAKSTDELGQVSTQINQILCKEKPGKCKPVESPVDPVICRGTLPNPSRIPCGDTAKKFGQSQQENDWDCPGETKCCPDETGCFSYCTHPPLEYPNGKLICSSLFPIACDKHRDLLIMVENTDAIGDQRSFGLVKDFTSKLIGAFDISRENTHVAVGTYRSSGRSVVRFNDAASSSKDSVLARLERVTFQGGTYGLTKAALSTANDIFDAKKGMRPGQNKTLVIIGTGHVDEPQQARELAQDLRSNMIDIFAVTIGDDANYRALRDVVSREAAKNVFAVTSGDALVAQLRALVNTVCDGAYKDLIVSI</sequence>
<dbReference type="InterPro" id="IPR050525">
    <property type="entry name" value="ECM_Assembly_Org"/>
</dbReference>
<feature type="domain" description="WAP" evidence="2">
    <location>
        <begin position="695"/>
        <end position="765"/>
    </location>
</feature>
<evidence type="ECO:0000313" key="3">
    <source>
        <dbReference type="EMBL" id="EDO40880.1"/>
    </source>
</evidence>